<name>A0A4Y7K594_PAPSO</name>
<proteinExistence type="predicted"/>
<gene>
    <name evidence="1" type="ORF">C5167_011696</name>
</gene>
<dbReference type="AlphaFoldDB" id="A0A4Y7K594"/>
<dbReference type="Proteomes" id="UP000316621">
    <property type="component" value="Chromosome 6"/>
</dbReference>
<accession>A0A4Y7K594</accession>
<reference evidence="1 2" key="1">
    <citation type="journal article" date="2018" name="Science">
        <title>The opium poppy genome and morphinan production.</title>
        <authorList>
            <person name="Guo L."/>
            <person name="Winzer T."/>
            <person name="Yang X."/>
            <person name="Li Y."/>
            <person name="Ning Z."/>
            <person name="He Z."/>
            <person name="Teodor R."/>
            <person name="Lu Y."/>
            <person name="Bowser T.A."/>
            <person name="Graham I.A."/>
            <person name="Ye K."/>
        </authorList>
    </citation>
    <scope>NUCLEOTIDE SEQUENCE [LARGE SCALE GENOMIC DNA]</scope>
    <source>
        <strain evidence="2">cv. HN1</strain>
        <tissue evidence="1">Leaves</tissue>
    </source>
</reference>
<evidence type="ECO:0000313" key="1">
    <source>
        <dbReference type="EMBL" id="RZC67996.1"/>
    </source>
</evidence>
<evidence type="ECO:0000313" key="2">
    <source>
        <dbReference type="Proteomes" id="UP000316621"/>
    </source>
</evidence>
<organism evidence="1 2">
    <name type="scientific">Papaver somniferum</name>
    <name type="common">Opium poppy</name>
    <dbReference type="NCBI Taxonomy" id="3469"/>
    <lineage>
        <taxon>Eukaryota</taxon>
        <taxon>Viridiplantae</taxon>
        <taxon>Streptophyta</taxon>
        <taxon>Embryophyta</taxon>
        <taxon>Tracheophyta</taxon>
        <taxon>Spermatophyta</taxon>
        <taxon>Magnoliopsida</taxon>
        <taxon>Ranunculales</taxon>
        <taxon>Papaveraceae</taxon>
        <taxon>Papaveroideae</taxon>
        <taxon>Papaver</taxon>
    </lineage>
</organism>
<sequence length="68" mass="7616">MIIPYGSTFMPLTPLAKLAQEWVAVHGIGVDDEGIANKPWEHLAKLWKGTVEFITPTRYMVQPLIPPT</sequence>
<keyword evidence="2" id="KW-1185">Reference proteome</keyword>
<protein>
    <submittedName>
        <fullName evidence="1">Uncharacterized protein</fullName>
    </submittedName>
</protein>
<dbReference type="Gramene" id="RZC67996">
    <property type="protein sequence ID" value="RZC67996"/>
    <property type="gene ID" value="C5167_011696"/>
</dbReference>
<dbReference type="EMBL" id="CM010720">
    <property type="protein sequence ID" value="RZC67996.1"/>
    <property type="molecule type" value="Genomic_DNA"/>
</dbReference>